<comment type="similarity">
    <text evidence="7">Belongs to the FAD-dependent oxidoreductase 2 family. 3-oxosteroid dehydrogenase subfamily.</text>
</comment>
<dbReference type="GO" id="GO:0008202">
    <property type="term" value="P:steroid metabolic process"/>
    <property type="evidence" value="ECO:0007669"/>
    <property type="project" value="UniProtKB-KW"/>
</dbReference>
<evidence type="ECO:0000313" key="13">
    <source>
        <dbReference type="Proteomes" id="UP000325211"/>
    </source>
</evidence>
<evidence type="ECO:0000256" key="10">
    <source>
        <dbReference type="SAM" id="SignalP"/>
    </source>
</evidence>
<dbReference type="InterPro" id="IPR036188">
    <property type="entry name" value="FAD/NAD-bd_sf"/>
</dbReference>
<dbReference type="RefSeq" id="WP_150211361.1">
    <property type="nucleotide sequence ID" value="NZ_CP029190.1"/>
</dbReference>
<keyword evidence="3" id="KW-0274">FAD</keyword>
<evidence type="ECO:0000256" key="9">
    <source>
        <dbReference type="ARBA" id="ARBA00069709"/>
    </source>
</evidence>
<evidence type="ECO:0000256" key="6">
    <source>
        <dbReference type="ARBA" id="ARBA00051951"/>
    </source>
</evidence>
<evidence type="ECO:0000259" key="11">
    <source>
        <dbReference type="Pfam" id="PF00890"/>
    </source>
</evidence>
<dbReference type="GO" id="GO:0047571">
    <property type="term" value="F:3-oxosteroid 1-dehydrogenase activity"/>
    <property type="evidence" value="ECO:0007669"/>
    <property type="project" value="UniProtKB-EC"/>
</dbReference>
<dbReference type="PRINTS" id="PR00411">
    <property type="entry name" value="PNDRDTASEI"/>
</dbReference>
<name>A0A5P2D968_STRVZ</name>
<evidence type="ECO:0000313" key="12">
    <source>
        <dbReference type="EMBL" id="QES51616.1"/>
    </source>
</evidence>
<evidence type="ECO:0000256" key="7">
    <source>
        <dbReference type="ARBA" id="ARBA00061147"/>
    </source>
</evidence>
<dbReference type="InterPro" id="IPR003953">
    <property type="entry name" value="FAD-dep_OxRdtase_2_FAD-bd"/>
</dbReference>
<gene>
    <name evidence="12" type="ORF">DEJ50_30970</name>
</gene>
<reference evidence="12 13" key="1">
    <citation type="submission" date="2018-05" db="EMBL/GenBank/DDBJ databases">
        <title>Streptomyces venezuelae.</title>
        <authorList>
            <person name="Kim W."/>
            <person name="Lee N."/>
            <person name="Cho B.-K."/>
        </authorList>
    </citation>
    <scope>NUCLEOTIDE SEQUENCE [LARGE SCALE GENOMIC DNA]</scope>
    <source>
        <strain evidence="12 13">ATCC 21782</strain>
    </source>
</reference>
<dbReference type="Gene3D" id="3.50.50.60">
    <property type="entry name" value="FAD/NAD(P)-binding domain"/>
    <property type="match status" value="2"/>
</dbReference>
<dbReference type="SUPFAM" id="SSF56425">
    <property type="entry name" value="Succinate dehydrogenase/fumarate reductase flavoprotein, catalytic domain"/>
    <property type="match status" value="1"/>
</dbReference>
<dbReference type="PANTHER" id="PTHR43400">
    <property type="entry name" value="FUMARATE REDUCTASE"/>
    <property type="match status" value="1"/>
</dbReference>
<dbReference type="InterPro" id="IPR006311">
    <property type="entry name" value="TAT_signal"/>
</dbReference>
<keyword evidence="2" id="KW-0285">Flavoprotein</keyword>
<keyword evidence="4" id="KW-0560">Oxidoreductase</keyword>
<dbReference type="FunFam" id="3.50.50.60:FF:000208">
    <property type="entry name" value="3-ketosteroid dehydrogenase"/>
    <property type="match status" value="1"/>
</dbReference>
<dbReference type="PANTHER" id="PTHR43400:SF10">
    <property type="entry name" value="3-OXOSTEROID 1-DEHYDROGENASE"/>
    <property type="match status" value="1"/>
</dbReference>
<dbReference type="SUPFAM" id="SSF51905">
    <property type="entry name" value="FAD/NAD(P)-binding domain"/>
    <property type="match status" value="1"/>
</dbReference>
<dbReference type="AlphaFoldDB" id="A0A5P2D968"/>
<dbReference type="NCBIfam" id="NF005882">
    <property type="entry name" value="PRK07843.1"/>
    <property type="match status" value="1"/>
</dbReference>
<sequence>MSSSPSRRTVLAGAGAGALAATVLPGGPAQAADLPSLGLYDVVVVGSGAAGMTAALTAARRGLSVVVVEKAATFGGSAARSGAGIWLPNNSVILGAGVPDTPQKAAAYLAAVVGDEVPADRQAAFLANGPRMLDFVMANSPLRFRFMEGYSDYYPQLPGGLPNGRSIEPDQLDGRVLGPELARLNSAYMPVPAGMVVFSQDYKWLTLAAVNARGLAVSTECLARGTKAALRGEKPLTMGQALAAGLRAGLMGAGVPVWLNSPLLDLVQEGGAVTGAVVEKEGVRGVVRARRGVIVGSGGFEHNAEMRAQYQQQPIGTQWSVGAKENTGDGIRAGQRAGAALGLMEDAWWGPSIPLPGEPYFCLAERTLPGGLIVNGQGARFVNEAAPYSDVVHVMYERDKGAPGSHIPAWLIVDQNYRSKYLFKDVLPTIVFPDSWYQAGAVKKAWTWDALAGQIGVPAAAFRATLNRFNAQAWQGTDTDFGRGDTAYDHYYTDPAVQPNSCLAPVWAPPFYAFRIVPGDLGTKGGIVTDARARALRPDGSVITGLYAAGNASAAVMGHSYAGAGSTIGPAMTFGYVAANDLADAAR</sequence>
<evidence type="ECO:0000256" key="5">
    <source>
        <dbReference type="ARBA" id="ARBA00023221"/>
    </source>
</evidence>
<evidence type="ECO:0000256" key="3">
    <source>
        <dbReference type="ARBA" id="ARBA00022827"/>
    </source>
</evidence>
<feature type="chain" id="PRO_5024935442" description="3-oxosteroid 1-dehydrogenase" evidence="10">
    <location>
        <begin position="32"/>
        <end position="587"/>
    </location>
</feature>
<organism evidence="12 13">
    <name type="scientific">Streptomyces venezuelae</name>
    <dbReference type="NCBI Taxonomy" id="54571"/>
    <lineage>
        <taxon>Bacteria</taxon>
        <taxon>Bacillati</taxon>
        <taxon>Actinomycetota</taxon>
        <taxon>Actinomycetes</taxon>
        <taxon>Kitasatosporales</taxon>
        <taxon>Streptomycetaceae</taxon>
        <taxon>Streptomyces</taxon>
    </lineage>
</organism>
<keyword evidence="5" id="KW-0443">Lipid metabolism</keyword>
<evidence type="ECO:0000256" key="2">
    <source>
        <dbReference type="ARBA" id="ARBA00022630"/>
    </source>
</evidence>
<keyword evidence="5" id="KW-0753">Steroid metabolism</keyword>
<dbReference type="EC" id="1.3.99.4" evidence="8"/>
<dbReference type="Pfam" id="PF00890">
    <property type="entry name" value="FAD_binding_2"/>
    <property type="match status" value="1"/>
</dbReference>
<evidence type="ECO:0000256" key="1">
    <source>
        <dbReference type="ARBA" id="ARBA00001974"/>
    </source>
</evidence>
<dbReference type="PROSITE" id="PS51318">
    <property type="entry name" value="TAT"/>
    <property type="match status" value="1"/>
</dbReference>
<dbReference type="OrthoDB" id="9813348at2"/>
<evidence type="ECO:0000256" key="8">
    <source>
        <dbReference type="ARBA" id="ARBA00066536"/>
    </source>
</evidence>
<feature type="domain" description="FAD-dependent oxidoreductase 2 FAD-binding" evidence="11">
    <location>
        <begin position="41"/>
        <end position="568"/>
    </location>
</feature>
<dbReference type="EMBL" id="CP029190">
    <property type="protein sequence ID" value="QES51616.1"/>
    <property type="molecule type" value="Genomic_DNA"/>
</dbReference>
<comment type="cofactor">
    <cofactor evidence="1">
        <name>FAD</name>
        <dbReference type="ChEBI" id="CHEBI:57692"/>
    </cofactor>
</comment>
<dbReference type="InterPro" id="IPR027477">
    <property type="entry name" value="Succ_DH/fumarate_Rdtase_cat_sf"/>
</dbReference>
<dbReference type="Proteomes" id="UP000325211">
    <property type="component" value="Chromosome"/>
</dbReference>
<protein>
    <recommendedName>
        <fullName evidence="9">3-oxosteroid 1-dehydrogenase</fullName>
        <ecNumber evidence="8">1.3.99.4</ecNumber>
    </recommendedName>
</protein>
<comment type="catalytic activity">
    <reaction evidence="6">
        <text>a 3-oxosteroid + A = a 3-oxo-Delta(1)-steroid + AH2</text>
        <dbReference type="Rhea" id="RHEA:13329"/>
        <dbReference type="ChEBI" id="CHEBI:13193"/>
        <dbReference type="ChEBI" id="CHEBI:17499"/>
        <dbReference type="ChEBI" id="CHEBI:20156"/>
        <dbReference type="ChEBI" id="CHEBI:47788"/>
        <dbReference type="EC" id="1.3.99.4"/>
    </reaction>
</comment>
<feature type="signal peptide" evidence="10">
    <location>
        <begin position="1"/>
        <end position="31"/>
    </location>
</feature>
<accession>A0A5P2D968</accession>
<dbReference type="InterPro" id="IPR050315">
    <property type="entry name" value="FAD-oxidoreductase_2"/>
</dbReference>
<keyword evidence="10" id="KW-0732">Signal</keyword>
<evidence type="ECO:0000256" key="4">
    <source>
        <dbReference type="ARBA" id="ARBA00023002"/>
    </source>
</evidence>
<proteinExistence type="inferred from homology"/>